<accession>A0A2W7N9B0</accession>
<gene>
    <name evidence="3" type="ORF">LX81_01992</name>
</gene>
<dbReference type="SUPFAM" id="SSF48452">
    <property type="entry name" value="TPR-like"/>
    <property type="match status" value="3"/>
</dbReference>
<dbReference type="SMART" id="SM00028">
    <property type="entry name" value="TPR"/>
    <property type="match status" value="4"/>
</dbReference>
<dbReference type="OrthoDB" id="9766710at2"/>
<feature type="repeat" description="TPR" evidence="1">
    <location>
        <begin position="459"/>
        <end position="492"/>
    </location>
</feature>
<feature type="signal peptide" evidence="2">
    <location>
        <begin position="1"/>
        <end position="20"/>
    </location>
</feature>
<dbReference type="PANTHER" id="PTHR12558">
    <property type="entry name" value="CELL DIVISION CYCLE 16,23,27"/>
    <property type="match status" value="1"/>
</dbReference>
<dbReference type="Pfam" id="PF13181">
    <property type="entry name" value="TPR_8"/>
    <property type="match status" value="1"/>
</dbReference>
<keyword evidence="4" id="KW-1185">Reference proteome</keyword>
<dbReference type="PROSITE" id="PS50005">
    <property type="entry name" value="TPR"/>
    <property type="match status" value="3"/>
</dbReference>
<evidence type="ECO:0000313" key="3">
    <source>
        <dbReference type="EMBL" id="PZX16620.1"/>
    </source>
</evidence>
<reference evidence="3 4" key="1">
    <citation type="submission" date="2018-06" db="EMBL/GenBank/DDBJ databases">
        <title>Genomic Encyclopedia of Archaeal and Bacterial Type Strains, Phase II (KMG-II): from individual species to whole genera.</title>
        <authorList>
            <person name="Goeker M."/>
        </authorList>
    </citation>
    <scope>NUCLEOTIDE SEQUENCE [LARGE SCALE GENOMIC DNA]</scope>
    <source>
        <strain evidence="3 4">DSM 22009</strain>
    </source>
</reference>
<comment type="caution">
    <text evidence="3">The sequence shown here is derived from an EMBL/GenBank/DDBJ whole genome shotgun (WGS) entry which is preliminary data.</text>
</comment>
<evidence type="ECO:0000256" key="1">
    <source>
        <dbReference type="PROSITE-ProRule" id="PRU00339"/>
    </source>
</evidence>
<dbReference type="Pfam" id="PF14559">
    <property type="entry name" value="TPR_19"/>
    <property type="match status" value="1"/>
</dbReference>
<dbReference type="EMBL" id="QKZL01000006">
    <property type="protein sequence ID" value="PZX16620.1"/>
    <property type="molecule type" value="Genomic_DNA"/>
</dbReference>
<dbReference type="RefSeq" id="WP_111537191.1">
    <property type="nucleotide sequence ID" value="NZ_QKZL01000006.1"/>
</dbReference>
<sequence>MLRPVLLAALLGLTSVPATAQTNSGPYLAGRHAQISGDFAEAARYLGEAIREDGQNLGLLDALAGSYVSLGQVDRAEAVARRAIETGGQSQIASLVLIASQAKDDRWAPLLEDLDAGMSVGPLFDGLVRAWALLGDGQDDAAIEAFDAVAKEQGVALFGIYHKALALASIGRFEEAETTLSDASSLRLARRGVLAQVEILSQLGRFDEAMAMLESGFGDELDPPLMDIRNRLEAEEAIEFDITPTARDGIAEAFHDIASVLISETGPEYTLVYTRLAEYLRPDLIEATLMSAQLLENLGQHDLAIEAFGAIPDDSPAFEAAELGRAQVMREAGRDDAAIEVMRQLARQRPDSAAIRMALGDTLRQLERFDEARRAYDAAIELSSEDGEVWLPFFSRAVTEERLGDWNAAEADFRKALEINPEQPQVLNYLGYSLVERQENLDEALDMIERAAAAEPESGYIIDSLGWVLYRLGRYDEAVDPMERAVELMPVDPVVNDHLGDVYWAVGRELEARFQWMRALSFVENDQNDEVKPDRIRKKLDVGLDEVLAEEGADPLRVADDG</sequence>
<evidence type="ECO:0000256" key="2">
    <source>
        <dbReference type="SAM" id="SignalP"/>
    </source>
</evidence>
<dbReference type="AlphaFoldDB" id="A0A2W7N9B0"/>
<dbReference type="Proteomes" id="UP000248916">
    <property type="component" value="Unassembled WGS sequence"/>
</dbReference>
<keyword evidence="2" id="KW-0732">Signal</keyword>
<dbReference type="Gene3D" id="1.25.40.10">
    <property type="entry name" value="Tetratricopeptide repeat domain"/>
    <property type="match status" value="3"/>
</dbReference>
<dbReference type="Pfam" id="PF13432">
    <property type="entry name" value="TPR_16"/>
    <property type="match status" value="2"/>
</dbReference>
<dbReference type="InterPro" id="IPR011990">
    <property type="entry name" value="TPR-like_helical_dom_sf"/>
</dbReference>
<protein>
    <submittedName>
        <fullName evidence="3">Tetratricopeptide repeat protein</fullName>
    </submittedName>
</protein>
<dbReference type="PANTHER" id="PTHR12558:SF13">
    <property type="entry name" value="CELL DIVISION CYCLE PROTEIN 27 HOMOLOG"/>
    <property type="match status" value="1"/>
</dbReference>
<dbReference type="InterPro" id="IPR019734">
    <property type="entry name" value="TPR_rpt"/>
</dbReference>
<organism evidence="3 4">
    <name type="scientific">Palleronia aestuarii</name>
    <dbReference type="NCBI Taxonomy" id="568105"/>
    <lineage>
        <taxon>Bacteria</taxon>
        <taxon>Pseudomonadati</taxon>
        <taxon>Pseudomonadota</taxon>
        <taxon>Alphaproteobacteria</taxon>
        <taxon>Rhodobacterales</taxon>
        <taxon>Roseobacteraceae</taxon>
        <taxon>Palleronia</taxon>
    </lineage>
</organism>
<feature type="chain" id="PRO_5015964913" evidence="2">
    <location>
        <begin position="21"/>
        <end position="562"/>
    </location>
</feature>
<proteinExistence type="predicted"/>
<feature type="repeat" description="TPR" evidence="1">
    <location>
        <begin position="353"/>
        <end position="386"/>
    </location>
</feature>
<feature type="repeat" description="TPR" evidence="1">
    <location>
        <begin position="390"/>
        <end position="423"/>
    </location>
</feature>
<evidence type="ECO:0000313" key="4">
    <source>
        <dbReference type="Proteomes" id="UP000248916"/>
    </source>
</evidence>
<name>A0A2W7N9B0_9RHOB</name>
<keyword evidence="1" id="KW-0802">TPR repeat</keyword>